<gene>
    <name evidence="12" type="ORF">CUNI_LOCUS16492</name>
</gene>
<evidence type="ECO:0000256" key="10">
    <source>
        <dbReference type="ARBA" id="ARBA00034099"/>
    </source>
</evidence>
<evidence type="ECO:0000259" key="11">
    <source>
        <dbReference type="Pfam" id="PF02931"/>
    </source>
</evidence>
<evidence type="ECO:0000256" key="7">
    <source>
        <dbReference type="ARBA" id="ARBA00023170"/>
    </source>
</evidence>
<keyword evidence="4" id="KW-0770">Synapse</keyword>
<comment type="subcellular location">
    <subcellularLocation>
        <location evidence="10">Synaptic cell membrane</location>
        <topology evidence="10">Multi-pass membrane protein</topology>
    </subcellularLocation>
</comment>
<comment type="caution">
    <text evidence="12">The sequence shown here is derived from an EMBL/GenBank/DDBJ whole genome shotgun (WGS) entry which is preliminary data.</text>
</comment>
<keyword evidence="5" id="KW-0406">Ion transport</keyword>
<evidence type="ECO:0000256" key="9">
    <source>
        <dbReference type="ARBA" id="ARBA00023303"/>
    </source>
</evidence>
<evidence type="ECO:0000313" key="13">
    <source>
        <dbReference type="Proteomes" id="UP000678393"/>
    </source>
</evidence>
<sequence>MSNQARHSLKHRILYCLRTLLFTSFFVKIRTSSFSSSLLFLPLRFSNEKQYGVKPSMTDEQRLLKALVWNYDPAVRPVYDARTPVIIKLGTTLTQIIDVDEKNQVLTTNIWLDQEWHDEKLVWNISHYNNITKLRIPCDLIWLPDIVLYN</sequence>
<protein>
    <recommendedName>
        <fullName evidence="11">Neurotransmitter-gated ion-channel ligand-binding domain-containing protein</fullName>
    </recommendedName>
</protein>
<dbReference type="GO" id="GO:0045211">
    <property type="term" value="C:postsynaptic membrane"/>
    <property type="evidence" value="ECO:0007669"/>
    <property type="project" value="InterPro"/>
</dbReference>
<feature type="non-terminal residue" evidence="12">
    <location>
        <position position="150"/>
    </location>
</feature>
<keyword evidence="8" id="KW-1071">Ligand-gated ion channel</keyword>
<dbReference type="SUPFAM" id="SSF63712">
    <property type="entry name" value="Nicotinic receptor ligand binding domain-like"/>
    <property type="match status" value="1"/>
</dbReference>
<evidence type="ECO:0000256" key="1">
    <source>
        <dbReference type="ARBA" id="ARBA00022448"/>
    </source>
</evidence>
<dbReference type="Gene3D" id="2.70.170.10">
    <property type="entry name" value="Neurotransmitter-gated ion-channel ligand-binding domain"/>
    <property type="match status" value="1"/>
</dbReference>
<evidence type="ECO:0000256" key="3">
    <source>
        <dbReference type="ARBA" id="ARBA00022692"/>
    </source>
</evidence>
<dbReference type="OrthoDB" id="5975154at2759"/>
<keyword evidence="2" id="KW-1003">Cell membrane</keyword>
<dbReference type="InterPro" id="IPR006202">
    <property type="entry name" value="Neur_chan_lig-bd"/>
</dbReference>
<dbReference type="InterPro" id="IPR006201">
    <property type="entry name" value="Neur_channel"/>
</dbReference>
<dbReference type="InterPro" id="IPR036734">
    <property type="entry name" value="Neur_chan_lig-bd_sf"/>
</dbReference>
<evidence type="ECO:0000256" key="6">
    <source>
        <dbReference type="ARBA" id="ARBA00023136"/>
    </source>
</evidence>
<dbReference type="EMBL" id="CAJHNH020004357">
    <property type="protein sequence ID" value="CAG5130934.1"/>
    <property type="molecule type" value="Genomic_DNA"/>
</dbReference>
<dbReference type="PRINTS" id="PR00254">
    <property type="entry name" value="NICOTINICR"/>
</dbReference>
<dbReference type="AlphaFoldDB" id="A0A8S3ZMT2"/>
<accession>A0A8S3ZMT2</accession>
<dbReference type="PANTHER" id="PTHR18945">
    <property type="entry name" value="NEUROTRANSMITTER GATED ION CHANNEL"/>
    <property type="match status" value="1"/>
</dbReference>
<keyword evidence="3" id="KW-0812">Transmembrane</keyword>
<name>A0A8S3ZMT2_9EUPU</name>
<evidence type="ECO:0000256" key="8">
    <source>
        <dbReference type="ARBA" id="ARBA00023286"/>
    </source>
</evidence>
<feature type="domain" description="Neurotransmitter-gated ion-channel ligand-binding" evidence="11">
    <location>
        <begin position="60"/>
        <end position="150"/>
    </location>
</feature>
<reference evidence="12" key="1">
    <citation type="submission" date="2021-04" db="EMBL/GenBank/DDBJ databases">
        <authorList>
            <consortium name="Molecular Ecology Group"/>
        </authorList>
    </citation>
    <scope>NUCLEOTIDE SEQUENCE</scope>
</reference>
<dbReference type="InterPro" id="IPR002394">
    <property type="entry name" value="Nicotinic_acetylcholine_rcpt"/>
</dbReference>
<dbReference type="GO" id="GO:0022848">
    <property type="term" value="F:acetylcholine-gated monoatomic cation-selective channel activity"/>
    <property type="evidence" value="ECO:0007669"/>
    <property type="project" value="InterPro"/>
</dbReference>
<dbReference type="PRINTS" id="PR00252">
    <property type="entry name" value="NRIONCHANNEL"/>
</dbReference>
<keyword evidence="7" id="KW-0675">Receptor</keyword>
<keyword evidence="6" id="KW-0472">Membrane</keyword>
<organism evidence="12 13">
    <name type="scientific">Candidula unifasciata</name>
    <dbReference type="NCBI Taxonomy" id="100452"/>
    <lineage>
        <taxon>Eukaryota</taxon>
        <taxon>Metazoa</taxon>
        <taxon>Spiralia</taxon>
        <taxon>Lophotrochozoa</taxon>
        <taxon>Mollusca</taxon>
        <taxon>Gastropoda</taxon>
        <taxon>Heterobranchia</taxon>
        <taxon>Euthyneura</taxon>
        <taxon>Panpulmonata</taxon>
        <taxon>Eupulmonata</taxon>
        <taxon>Stylommatophora</taxon>
        <taxon>Helicina</taxon>
        <taxon>Helicoidea</taxon>
        <taxon>Geomitridae</taxon>
        <taxon>Candidula</taxon>
    </lineage>
</organism>
<keyword evidence="13" id="KW-1185">Reference proteome</keyword>
<evidence type="ECO:0000256" key="5">
    <source>
        <dbReference type="ARBA" id="ARBA00023065"/>
    </source>
</evidence>
<keyword evidence="9" id="KW-0407">Ion channel</keyword>
<dbReference type="GO" id="GO:0004888">
    <property type="term" value="F:transmembrane signaling receptor activity"/>
    <property type="evidence" value="ECO:0007669"/>
    <property type="project" value="InterPro"/>
</dbReference>
<dbReference type="Proteomes" id="UP000678393">
    <property type="component" value="Unassembled WGS sequence"/>
</dbReference>
<evidence type="ECO:0000313" key="12">
    <source>
        <dbReference type="EMBL" id="CAG5130934.1"/>
    </source>
</evidence>
<evidence type="ECO:0000256" key="4">
    <source>
        <dbReference type="ARBA" id="ARBA00023018"/>
    </source>
</evidence>
<evidence type="ECO:0000256" key="2">
    <source>
        <dbReference type="ARBA" id="ARBA00022475"/>
    </source>
</evidence>
<proteinExistence type="predicted"/>
<dbReference type="Pfam" id="PF02931">
    <property type="entry name" value="Neur_chan_LBD"/>
    <property type="match status" value="1"/>
</dbReference>
<keyword evidence="1" id="KW-0813">Transport</keyword>